<feature type="compositionally biased region" description="Basic and acidic residues" evidence="2">
    <location>
        <begin position="84"/>
        <end position="99"/>
    </location>
</feature>
<evidence type="ECO:0000313" key="5">
    <source>
        <dbReference type="Proteomes" id="UP001642484"/>
    </source>
</evidence>
<evidence type="ECO:0000313" key="4">
    <source>
        <dbReference type="EMBL" id="CAK9095280.1"/>
    </source>
</evidence>
<organism evidence="4 5">
    <name type="scientific">Durusdinium trenchii</name>
    <dbReference type="NCBI Taxonomy" id="1381693"/>
    <lineage>
        <taxon>Eukaryota</taxon>
        <taxon>Sar</taxon>
        <taxon>Alveolata</taxon>
        <taxon>Dinophyceae</taxon>
        <taxon>Suessiales</taxon>
        <taxon>Symbiodiniaceae</taxon>
        <taxon>Durusdinium</taxon>
    </lineage>
</organism>
<name>A0ABP0R3W8_9DINO</name>
<feature type="zinc finger region" description="C3H1-type" evidence="1">
    <location>
        <begin position="44"/>
        <end position="68"/>
    </location>
</feature>
<dbReference type="EMBL" id="CAXAMN010025461">
    <property type="protein sequence ID" value="CAK9095280.1"/>
    <property type="molecule type" value="Genomic_DNA"/>
</dbReference>
<keyword evidence="1" id="KW-0863">Zinc-finger</keyword>
<evidence type="ECO:0000259" key="3">
    <source>
        <dbReference type="PROSITE" id="PS50103"/>
    </source>
</evidence>
<feature type="region of interest" description="Disordered" evidence="2">
    <location>
        <begin position="77"/>
        <end position="105"/>
    </location>
</feature>
<evidence type="ECO:0000256" key="2">
    <source>
        <dbReference type="SAM" id="MobiDB-lite"/>
    </source>
</evidence>
<dbReference type="PROSITE" id="PS50103">
    <property type="entry name" value="ZF_C3H1"/>
    <property type="match status" value="1"/>
</dbReference>
<keyword evidence="1" id="KW-0479">Metal-binding</keyword>
<dbReference type="Proteomes" id="UP001642484">
    <property type="component" value="Unassembled WGS sequence"/>
</dbReference>
<keyword evidence="1" id="KW-0862">Zinc</keyword>
<reference evidence="4 5" key="1">
    <citation type="submission" date="2024-02" db="EMBL/GenBank/DDBJ databases">
        <authorList>
            <person name="Chen Y."/>
            <person name="Shah S."/>
            <person name="Dougan E. K."/>
            <person name="Thang M."/>
            <person name="Chan C."/>
        </authorList>
    </citation>
    <scope>NUCLEOTIDE SEQUENCE [LARGE SCALE GENOMIC DNA]</scope>
</reference>
<protein>
    <recommendedName>
        <fullName evidence="3">C3H1-type domain-containing protein</fullName>
    </recommendedName>
</protein>
<proteinExistence type="predicted"/>
<feature type="domain" description="C3H1-type" evidence="3">
    <location>
        <begin position="44"/>
        <end position="68"/>
    </location>
</feature>
<accession>A0ABP0R3W8</accession>
<comment type="caution">
    <text evidence="4">The sequence shown here is derived from an EMBL/GenBank/DDBJ whole genome shotgun (WGS) entry which is preliminary data.</text>
</comment>
<evidence type="ECO:0000256" key="1">
    <source>
        <dbReference type="PROSITE-ProRule" id="PRU00723"/>
    </source>
</evidence>
<gene>
    <name evidence="4" type="ORF">CCMP2556_LOCUS45389</name>
</gene>
<keyword evidence="5" id="KW-1185">Reference proteome</keyword>
<sequence length="119" mass="13276">MASTSSATTEEGGLHSEFRVPVTRAIPVPRFATVTMHQLGKCIPCRFFAFKDDGCHKGSKCEFCHLCGPTEALRRSKKVHTARKKQEEAVLRREAHTGADRSQTGAVVRTRPVTFSFWL</sequence>
<dbReference type="InterPro" id="IPR000571">
    <property type="entry name" value="Znf_CCCH"/>
</dbReference>